<dbReference type="Proteomes" id="UP000183174">
    <property type="component" value="Unassembled WGS sequence"/>
</dbReference>
<keyword evidence="2" id="KW-1003">Cell membrane</keyword>
<dbReference type="GO" id="GO:0005886">
    <property type="term" value="C:plasma membrane"/>
    <property type="evidence" value="ECO:0007669"/>
    <property type="project" value="UniProtKB-SubCell"/>
</dbReference>
<dbReference type="Gene3D" id="1.20.1250.20">
    <property type="entry name" value="MFS general substrate transporter like domains"/>
    <property type="match status" value="2"/>
</dbReference>
<dbReference type="CDD" id="cd06174">
    <property type="entry name" value="MFS"/>
    <property type="match status" value="1"/>
</dbReference>
<dbReference type="SUPFAM" id="SSF103473">
    <property type="entry name" value="MFS general substrate transporter"/>
    <property type="match status" value="1"/>
</dbReference>
<feature type="transmembrane region" description="Helical" evidence="6">
    <location>
        <begin position="142"/>
        <end position="163"/>
    </location>
</feature>
<feature type="transmembrane region" description="Helical" evidence="6">
    <location>
        <begin position="108"/>
        <end position="130"/>
    </location>
</feature>
<name>A0A1C3XBN0_9BRAD</name>
<reference evidence="8 9" key="1">
    <citation type="submission" date="2016-08" db="EMBL/GenBank/DDBJ databases">
        <authorList>
            <person name="Seilhamer J.J."/>
        </authorList>
    </citation>
    <scope>NUCLEOTIDE SEQUENCE [LARGE SCALE GENOMIC DNA]</scope>
    <source>
        <strain evidence="8 9">CCBAU 10071</strain>
    </source>
</reference>
<dbReference type="Pfam" id="PF07690">
    <property type="entry name" value="MFS_1"/>
    <property type="match status" value="1"/>
</dbReference>
<evidence type="ECO:0000313" key="9">
    <source>
        <dbReference type="Proteomes" id="UP000183174"/>
    </source>
</evidence>
<evidence type="ECO:0000256" key="6">
    <source>
        <dbReference type="SAM" id="Phobius"/>
    </source>
</evidence>
<feature type="transmembrane region" description="Helical" evidence="6">
    <location>
        <begin position="367"/>
        <end position="389"/>
    </location>
</feature>
<dbReference type="InterPro" id="IPR020846">
    <property type="entry name" value="MFS_dom"/>
</dbReference>
<evidence type="ECO:0000259" key="7">
    <source>
        <dbReference type="PROSITE" id="PS50850"/>
    </source>
</evidence>
<feature type="transmembrane region" description="Helical" evidence="6">
    <location>
        <begin position="281"/>
        <end position="301"/>
    </location>
</feature>
<dbReference type="PANTHER" id="PTHR43124">
    <property type="entry name" value="PURINE EFFLUX PUMP PBUE"/>
    <property type="match status" value="1"/>
</dbReference>
<evidence type="ECO:0000256" key="4">
    <source>
        <dbReference type="ARBA" id="ARBA00022989"/>
    </source>
</evidence>
<feature type="domain" description="Major facilitator superfamily (MFS) profile" evidence="7">
    <location>
        <begin position="17"/>
        <end position="396"/>
    </location>
</feature>
<dbReference type="PANTHER" id="PTHR43124:SF3">
    <property type="entry name" value="CHLORAMPHENICOL EFFLUX PUMP RV0191"/>
    <property type="match status" value="1"/>
</dbReference>
<keyword evidence="4 6" id="KW-1133">Transmembrane helix</keyword>
<dbReference type="InterPro" id="IPR011701">
    <property type="entry name" value="MFS"/>
</dbReference>
<dbReference type="InterPro" id="IPR036259">
    <property type="entry name" value="MFS_trans_sf"/>
</dbReference>
<proteinExistence type="predicted"/>
<evidence type="ECO:0000256" key="3">
    <source>
        <dbReference type="ARBA" id="ARBA00022692"/>
    </source>
</evidence>
<feature type="transmembrane region" description="Helical" evidence="6">
    <location>
        <begin position="83"/>
        <end position="102"/>
    </location>
</feature>
<keyword evidence="3 6" id="KW-0812">Transmembrane</keyword>
<sequence>MAAAAPASSLRDRHWHVVSIVVGSGAVAAIQVGKAAIATPMLQKDLGLDLAAAGWLTGIIAVLGLLGGIPAGSLVARAGDRRSLILGLGLLILGAIIGALATDYAVLLASRIVEGSGFLLIIVAGPAILNRAVPSGQQDVPLALWSCFMPAGIALAMLVGTFFSDWRALWWGSAGPAAIAIVAAWMSIPAAPKRTPASWRRTMSDAVYVAASKGPLLLAGCFVLYSLMFFALFSFLPVLLMERMNIPHGTAGMLSALATASNIIGNVAAGYLLARGARRSVLIFAACLAMGFSAPGIFLQIFGDTPTLLLCILFAAVGGLMPAVLISSIPLLAPSAALIPVVTGLVMQGSNLGQVAGPVAVGSAVEAYGWTAALAIILIAALLAAIIAASARFDDAPAR</sequence>
<evidence type="ECO:0000313" key="8">
    <source>
        <dbReference type="EMBL" id="SCB49621.1"/>
    </source>
</evidence>
<feature type="transmembrane region" description="Helical" evidence="6">
    <location>
        <begin position="216"/>
        <end position="240"/>
    </location>
</feature>
<evidence type="ECO:0000256" key="5">
    <source>
        <dbReference type="ARBA" id="ARBA00023136"/>
    </source>
</evidence>
<feature type="transmembrane region" description="Helical" evidence="6">
    <location>
        <begin position="15"/>
        <end position="33"/>
    </location>
</feature>
<gene>
    <name evidence="8" type="ORF">GA0061099_1011114</name>
</gene>
<dbReference type="AlphaFoldDB" id="A0A1C3XBN0"/>
<feature type="transmembrane region" description="Helical" evidence="6">
    <location>
        <begin position="169"/>
        <end position="191"/>
    </location>
</feature>
<evidence type="ECO:0000256" key="1">
    <source>
        <dbReference type="ARBA" id="ARBA00004651"/>
    </source>
</evidence>
<comment type="subcellular location">
    <subcellularLocation>
        <location evidence="1">Cell membrane</location>
        <topology evidence="1">Multi-pass membrane protein</topology>
    </subcellularLocation>
</comment>
<organism evidence="8 9">
    <name type="scientific">Bradyrhizobium yuanmingense</name>
    <dbReference type="NCBI Taxonomy" id="108015"/>
    <lineage>
        <taxon>Bacteria</taxon>
        <taxon>Pseudomonadati</taxon>
        <taxon>Pseudomonadota</taxon>
        <taxon>Alphaproteobacteria</taxon>
        <taxon>Hyphomicrobiales</taxon>
        <taxon>Nitrobacteraceae</taxon>
        <taxon>Bradyrhizobium</taxon>
    </lineage>
</organism>
<dbReference type="EMBL" id="FMAE01000011">
    <property type="protein sequence ID" value="SCB49621.1"/>
    <property type="molecule type" value="Genomic_DNA"/>
</dbReference>
<accession>A0A1C3XBN0</accession>
<feature type="transmembrane region" description="Helical" evidence="6">
    <location>
        <begin position="252"/>
        <end position="274"/>
    </location>
</feature>
<dbReference type="RefSeq" id="WP_036027862.1">
    <property type="nucleotide sequence ID" value="NZ_FMAE01000011.1"/>
</dbReference>
<feature type="transmembrane region" description="Helical" evidence="6">
    <location>
        <begin position="307"/>
        <end position="326"/>
    </location>
</feature>
<protein>
    <submittedName>
        <fullName evidence="8">Predicted arabinose efflux permease, MFS family</fullName>
    </submittedName>
</protein>
<keyword evidence="5 6" id="KW-0472">Membrane</keyword>
<dbReference type="InterPro" id="IPR050189">
    <property type="entry name" value="MFS_Efflux_Transporters"/>
</dbReference>
<dbReference type="PROSITE" id="PS50850">
    <property type="entry name" value="MFS"/>
    <property type="match status" value="1"/>
</dbReference>
<feature type="transmembrane region" description="Helical" evidence="6">
    <location>
        <begin position="53"/>
        <end position="76"/>
    </location>
</feature>
<evidence type="ECO:0000256" key="2">
    <source>
        <dbReference type="ARBA" id="ARBA00022475"/>
    </source>
</evidence>
<feature type="transmembrane region" description="Helical" evidence="6">
    <location>
        <begin position="331"/>
        <end position="347"/>
    </location>
</feature>
<dbReference type="GO" id="GO:0022857">
    <property type="term" value="F:transmembrane transporter activity"/>
    <property type="evidence" value="ECO:0007669"/>
    <property type="project" value="InterPro"/>
</dbReference>